<keyword evidence="3" id="KW-1185">Reference proteome</keyword>
<accession>A0ABU2H094</accession>
<comment type="caution">
    <text evidence="2">The sequence shown here is derived from an EMBL/GenBank/DDBJ whole genome shotgun (WGS) entry which is preliminary data.</text>
</comment>
<evidence type="ECO:0000313" key="3">
    <source>
        <dbReference type="Proteomes" id="UP001265083"/>
    </source>
</evidence>
<dbReference type="Proteomes" id="UP001265083">
    <property type="component" value="Unassembled WGS sequence"/>
</dbReference>
<sequence>MKKEVRLLKGKSTASLVLSIEHFNRPWDTGRSDAVLILLDHAFEMLLKSAILHRGGRIREPREKNTIGFDACIRRALSTEKVKFLSDEQALTLQTINGLRDAAQHHIVDLSENQLYFHSQAGVTLFNDILKFVFNEELSNLLPDRVLPISTIAPVDPLIMFRDEVEEVRRLLAPGTRRQAEAEAKLRSLAITDGAIQGEMLQPGVSQLKKIGNQIRTGAQLDDVFPGISGVGFTVDGSGPRVNLRIVKKEGIPVTLVPEGTADAGVVAVKRVDELGFYNLGHRELAEKTGLTTSKATAAVYILGLKDDPDCFKEFKIGASQHARYSQNAVGKIRTLLESRSADEIWEDYKTRRNR</sequence>
<proteinExistence type="predicted"/>
<gene>
    <name evidence="2" type="ORF">RD149_23125</name>
</gene>
<name>A0ABU2H094_9ACTN</name>
<dbReference type="InterPro" id="IPR022104">
    <property type="entry name" value="DUF3644"/>
</dbReference>
<dbReference type="Pfam" id="PF12358">
    <property type="entry name" value="DUF3644"/>
    <property type="match status" value="1"/>
</dbReference>
<evidence type="ECO:0000313" key="2">
    <source>
        <dbReference type="EMBL" id="MDS1116644.1"/>
    </source>
</evidence>
<reference evidence="2 3" key="1">
    <citation type="submission" date="2023-08" db="EMBL/GenBank/DDBJ databases">
        <title>Bioegradation of LLDPE and BLDPE plastic by marine bacteria from coast plastic debris.</title>
        <authorList>
            <person name="Rong Z."/>
        </authorList>
    </citation>
    <scope>NUCLEOTIDE SEQUENCE [LARGE SCALE GENOMIC DNA]</scope>
    <source>
        <strain evidence="2 3">Z-2</strain>
    </source>
</reference>
<dbReference type="RefSeq" id="WP_310952384.1">
    <property type="nucleotide sequence ID" value="NZ_JAVLUS010000030.1"/>
</dbReference>
<evidence type="ECO:0000259" key="1">
    <source>
        <dbReference type="Pfam" id="PF12358"/>
    </source>
</evidence>
<organism evidence="2 3">
    <name type="scientific">Gordonia westfalica</name>
    <dbReference type="NCBI Taxonomy" id="158898"/>
    <lineage>
        <taxon>Bacteria</taxon>
        <taxon>Bacillati</taxon>
        <taxon>Actinomycetota</taxon>
        <taxon>Actinomycetes</taxon>
        <taxon>Mycobacteriales</taxon>
        <taxon>Gordoniaceae</taxon>
        <taxon>Gordonia</taxon>
    </lineage>
</organism>
<feature type="domain" description="DUF3644" evidence="1">
    <location>
        <begin position="11"/>
        <end position="153"/>
    </location>
</feature>
<dbReference type="EMBL" id="JAVLUS010000030">
    <property type="protein sequence ID" value="MDS1116644.1"/>
    <property type="molecule type" value="Genomic_DNA"/>
</dbReference>
<protein>
    <recommendedName>
        <fullName evidence="1">DUF3644 domain-containing protein</fullName>
    </recommendedName>
</protein>